<accession>A0A2P6CE07</accession>
<feature type="domain" description="Helix-turn-helix type 11" evidence="1">
    <location>
        <begin position="9"/>
        <end position="59"/>
    </location>
</feature>
<evidence type="ECO:0000313" key="3">
    <source>
        <dbReference type="Proteomes" id="UP000247345"/>
    </source>
</evidence>
<dbReference type="OrthoDB" id="1163801at2"/>
<reference evidence="2 3" key="1">
    <citation type="submission" date="2016-12" db="EMBL/GenBank/DDBJ databases">
        <title>Trade-off between light-utilization and light-protection in marine flavobacteria.</title>
        <authorList>
            <person name="Kumagai Y."/>
            <person name="Yoshizawa S."/>
            <person name="Kogure K."/>
            <person name="Iwasaki W."/>
        </authorList>
    </citation>
    <scope>NUCLEOTIDE SEQUENCE [LARGE SCALE GENOMIC DNA]</scope>
    <source>
        <strain evidence="2 3">KCTC 12100</strain>
    </source>
</reference>
<name>A0A2P6CE07_9FLAO</name>
<comment type="caution">
    <text evidence="2">The sequence shown here is derived from an EMBL/GenBank/DDBJ whole genome shotgun (WGS) entry which is preliminary data.</text>
</comment>
<evidence type="ECO:0000259" key="1">
    <source>
        <dbReference type="Pfam" id="PF08279"/>
    </source>
</evidence>
<proteinExistence type="predicted"/>
<dbReference type="RefSeq" id="WP_105048800.1">
    <property type="nucleotide sequence ID" value="NZ_CP150661.1"/>
</dbReference>
<dbReference type="Pfam" id="PF08279">
    <property type="entry name" value="HTH_11"/>
    <property type="match status" value="1"/>
</dbReference>
<organism evidence="2 3">
    <name type="scientific">Polaribacter butkevichii</name>
    <dbReference type="NCBI Taxonomy" id="218490"/>
    <lineage>
        <taxon>Bacteria</taxon>
        <taxon>Pseudomonadati</taxon>
        <taxon>Bacteroidota</taxon>
        <taxon>Flavobacteriia</taxon>
        <taxon>Flavobacteriales</taxon>
        <taxon>Flavobacteriaceae</taxon>
    </lineage>
</organism>
<dbReference type="Proteomes" id="UP000247345">
    <property type="component" value="Unassembled WGS sequence"/>
</dbReference>
<dbReference type="InterPro" id="IPR013196">
    <property type="entry name" value="HTH_11"/>
</dbReference>
<dbReference type="EMBL" id="MSCK01000001">
    <property type="protein sequence ID" value="PQJ73133.1"/>
    <property type="molecule type" value="Genomic_DNA"/>
</dbReference>
<dbReference type="AlphaFoldDB" id="A0A2P6CE07"/>
<gene>
    <name evidence="2" type="ORF">BTO14_07630</name>
</gene>
<sequence>MKNLKILERLQQLYQRVKNENTGTPIEIAKYMNISERSVYTLIDELKILGAEVYYSRTRKTYYYCNDFNIELNISLKVITEDTARNLYGGSYFLKENSFTARILQGTKLCL</sequence>
<protein>
    <recommendedName>
        <fullName evidence="1">Helix-turn-helix type 11 domain-containing protein</fullName>
    </recommendedName>
</protein>
<keyword evidence="3" id="KW-1185">Reference proteome</keyword>
<evidence type="ECO:0000313" key="2">
    <source>
        <dbReference type="EMBL" id="PQJ73133.1"/>
    </source>
</evidence>